<sequence>MSPAFQPDTLRTSLLPLNARQPLSAEAQAYRRFYQLDLPAQSWLGRFSAAGFDLVAQVWIPQRAVATLFVMHGFYDHMGLYRHAVQWAMERNFAVISCDLPGHGLSSGERASIHNFADYQATLDGLFAEASLLQLPQPWHLLGQSTGGAIIVDHLLHHGEQSPAQGRVLLMAPLVRPSAWGVSKLSYRVLKPFVSGIARRFSANTNDPDFMPFLQADPLQPRRLPTAWVGALVQWVQHIEAAPRSPRTVLIVQGDDDDTVDWHHNLKVLRAKFADVRVLQVAGARHHLVNELPAIRAQCFGFFDQHL</sequence>
<feature type="domain" description="Serine aminopeptidase S33" evidence="1">
    <location>
        <begin position="64"/>
        <end position="292"/>
    </location>
</feature>
<dbReference type="InterPro" id="IPR000073">
    <property type="entry name" value="AB_hydrolase_1"/>
</dbReference>
<protein>
    <submittedName>
        <fullName evidence="2">Alpha/beta hydrolase</fullName>
    </submittedName>
</protein>
<dbReference type="STRING" id="216142.LT40_17345"/>
<dbReference type="InterPro" id="IPR029058">
    <property type="entry name" value="AB_hydrolase_fold"/>
</dbReference>
<dbReference type="GO" id="GO:0016787">
    <property type="term" value="F:hydrolase activity"/>
    <property type="evidence" value="ECO:0007669"/>
    <property type="project" value="UniProtKB-KW"/>
</dbReference>
<dbReference type="InterPro" id="IPR051044">
    <property type="entry name" value="MAG_DAG_Lipase"/>
</dbReference>
<organism evidence="2 3">
    <name type="scientific">Pseudomonas rhizosphaerae</name>
    <dbReference type="NCBI Taxonomy" id="216142"/>
    <lineage>
        <taxon>Bacteria</taxon>
        <taxon>Pseudomonadati</taxon>
        <taxon>Pseudomonadota</taxon>
        <taxon>Gammaproteobacteria</taxon>
        <taxon>Pseudomonadales</taxon>
        <taxon>Pseudomonadaceae</taxon>
        <taxon>Pseudomonas</taxon>
    </lineage>
</organism>
<keyword evidence="2" id="KW-0378">Hydrolase</keyword>
<dbReference type="Gene3D" id="3.40.50.1820">
    <property type="entry name" value="alpha/beta hydrolase"/>
    <property type="match status" value="1"/>
</dbReference>
<dbReference type="InterPro" id="IPR022742">
    <property type="entry name" value="Hydrolase_4"/>
</dbReference>
<dbReference type="HOGENOM" id="CLU_026209_6_0_6"/>
<dbReference type="eggNOG" id="COG2267">
    <property type="taxonomic scope" value="Bacteria"/>
</dbReference>
<evidence type="ECO:0000259" key="1">
    <source>
        <dbReference type="Pfam" id="PF12146"/>
    </source>
</evidence>
<dbReference type="KEGG" id="prh:LT40_17345"/>
<dbReference type="Proteomes" id="UP000029499">
    <property type="component" value="Chromosome"/>
</dbReference>
<dbReference type="OrthoDB" id="5614837at2"/>
<evidence type="ECO:0000313" key="2">
    <source>
        <dbReference type="EMBL" id="AIS19062.1"/>
    </source>
</evidence>
<gene>
    <name evidence="2" type="ORF">LT40_17345</name>
</gene>
<keyword evidence="3" id="KW-1185">Reference proteome</keyword>
<dbReference type="PANTHER" id="PTHR11614">
    <property type="entry name" value="PHOSPHOLIPASE-RELATED"/>
    <property type="match status" value="1"/>
</dbReference>
<dbReference type="SUPFAM" id="SSF53474">
    <property type="entry name" value="alpha/beta-Hydrolases"/>
    <property type="match status" value="1"/>
</dbReference>
<dbReference type="RefSeq" id="WP_043192291.1">
    <property type="nucleotide sequence ID" value="NZ_CP009533.1"/>
</dbReference>
<name>A0A089YXD9_9PSED</name>
<dbReference type="Pfam" id="PF12146">
    <property type="entry name" value="Hydrolase_4"/>
    <property type="match status" value="1"/>
</dbReference>
<evidence type="ECO:0000313" key="3">
    <source>
        <dbReference type="Proteomes" id="UP000029499"/>
    </source>
</evidence>
<dbReference type="EMBL" id="CP009533">
    <property type="protein sequence ID" value="AIS19062.1"/>
    <property type="molecule type" value="Genomic_DNA"/>
</dbReference>
<proteinExistence type="predicted"/>
<reference evidence="2 3" key="1">
    <citation type="journal article" date="2015" name="J. Biotechnol.">
        <title>Complete genome sequence of Pseudomonas rhizosphaerae IH5T (=DSM 16299T), a phosphate-solubilizing rhizobacterium for bacterial biofertilizer.</title>
        <authorList>
            <person name="Kwak Y."/>
            <person name="Jung B.K."/>
            <person name="Shin J.H."/>
        </authorList>
    </citation>
    <scope>NUCLEOTIDE SEQUENCE [LARGE SCALE GENOMIC DNA]</scope>
    <source>
        <strain evidence="2">DSM 16299</strain>
    </source>
</reference>
<accession>A0A089YXD9</accession>
<dbReference type="PRINTS" id="PR00111">
    <property type="entry name" value="ABHYDROLASE"/>
</dbReference>
<dbReference type="AlphaFoldDB" id="A0A089YXD9"/>